<dbReference type="Gene3D" id="3.50.50.60">
    <property type="entry name" value="FAD/NAD(P)-binding domain"/>
    <property type="match status" value="1"/>
</dbReference>
<organism evidence="4 5">
    <name type="scientific">Micromonospora echinofusca</name>
    <dbReference type="NCBI Taxonomy" id="47858"/>
    <lineage>
        <taxon>Bacteria</taxon>
        <taxon>Bacillati</taxon>
        <taxon>Actinomycetota</taxon>
        <taxon>Actinomycetes</taxon>
        <taxon>Micromonosporales</taxon>
        <taxon>Micromonosporaceae</taxon>
        <taxon>Micromonospora</taxon>
    </lineage>
</organism>
<dbReference type="RefSeq" id="WP_208811125.1">
    <property type="nucleotide sequence ID" value="NZ_WVUH01000010.1"/>
</dbReference>
<dbReference type="EMBL" id="WVUH01000010">
    <property type="protein sequence ID" value="MBO4204937.1"/>
    <property type="molecule type" value="Genomic_DNA"/>
</dbReference>
<dbReference type="SUPFAM" id="SSF51905">
    <property type="entry name" value="FAD/NAD(P)-binding domain"/>
    <property type="match status" value="1"/>
</dbReference>
<dbReference type="InterPro" id="IPR036188">
    <property type="entry name" value="FAD/NAD-bd_sf"/>
</dbReference>
<evidence type="ECO:0000259" key="3">
    <source>
        <dbReference type="Pfam" id="PF01494"/>
    </source>
</evidence>
<keyword evidence="2" id="KW-0503">Monooxygenase</keyword>
<dbReference type="InterPro" id="IPR002938">
    <property type="entry name" value="FAD-bd"/>
</dbReference>
<dbReference type="InterPro" id="IPR050493">
    <property type="entry name" value="FAD-dep_Monooxygenase_BioMet"/>
</dbReference>
<evidence type="ECO:0000313" key="5">
    <source>
        <dbReference type="Proteomes" id="UP000823521"/>
    </source>
</evidence>
<dbReference type="PRINTS" id="PR00420">
    <property type="entry name" value="RNGMNOXGNASE"/>
</dbReference>
<dbReference type="Pfam" id="PF01494">
    <property type="entry name" value="FAD_binding_3"/>
    <property type="match status" value="2"/>
</dbReference>
<sequence>MARTAAVVGGGIGGLAVAIGLRRAGWAVTVFERAPGLPDTGTGLGIWPSALAALDALGVGEEARRRGRPQGGGLIRRPDGSRIAAIDVDRVVRRAGEPVRLLARPDLLDLLAGALPPGLVRFGVRVADPGPLTREFDLVVGADGIHSDMRRALHGDRFPVRYTGVVAWRGTAELDLAAGGETWGRGARFGLTPQGPGVTNWYATLAVAEGYRPPDGDRAVLLRHFGDWHDPIPRLLSGLRDAEILRHDVCDLTPLPGYVTDRVALLGDAAHAMTPDLGQGACQALIDAVTLADCLGAGAPVPVALRTYDRRRRRRTQRLAAMARRVGRLAQAHRYAPARDVLVRLALVVGPPA</sequence>
<keyword evidence="5" id="KW-1185">Reference proteome</keyword>
<protein>
    <submittedName>
        <fullName evidence="4">NAD(P)-binding protein</fullName>
    </submittedName>
</protein>
<gene>
    <name evidence="4" type="ORF">GSF22_02785</name>
</gene>
<comment type="caution">
    <text evidence="4">The sequence shown here is derived from an EMBL/GenBank/DDBJ whole genome shotgun (WGS) entry which is preliminary data.</text>
</comment>
<proteinExistence type="predicted"/>
<evidence type="ECO:0000256" key="2">
    <source>
        <dbReference type="ARBA" id="ARBA00023033"/>
    </source>
</evidence>
<feature type="domain" description="FAD-binding" evidence="3">
    <location>
        <begin position="258"/>
        <end position="320"/>
    </location>
</feature>
<dbReference type="PANTHER" id="PTHR13789">
    <property type="entry name" value="MONOOXYGENASE"/>
    <property type="match status" value="1"/>
</dbReference>
<evidence type="ECO:0000256" key="1">
    <source>
        <dbReference type="ARBA" id="ARBA00023002"/>
    </source>
</evidence>
<evidence type="ECO:0000313" key="4">
    <source>
        <dbReference type="EMBL" id="MBO4204937.1"/>
    </source>
</evidence>
<feature type="domain" description="FAD-binding" evidence="3">
    <location>
        <begin position="5"/>
        <end position="112"/>
    </location>
</feature>
<dbReference type="SUPFAM" id="SSF54373">
    <property type="entry name" value="FAD-linked reductases, C-terminal domain"/>
    <property type="match status" value="1"/>
</dbReference>
<dbReference type="PANTHER" id="PTHR13789:SF309">
    <property type="entry name" value="PUTATIVE (AFU_ORTHOLOGUE AFUA_6G14510)-RELATED"/>
    <property type="match status" value="1"/>
</dbReference>
<dbReference type="Proteomes" id="UP000823521">
    <property type="component" value="Unassembled WGS sequence"/>
</dbReference>
<keyword evidence="1" id="KW-0560">Oxidoreductase</keyword>
<name>A0ABS3VKA3_MICEH</name>
<reference evidence="4 5" key="1">
    <citation type="submission" date="2019-12" db="EMBL/GenBank/DDBJ databases">
        <title>Whole genome sequencing of endophytic Actinobacterium Micromonospora sp. MPMI6T.</title>
        <authorList>
            <person name="Evv R."/>
            <person name="Podile A.R."/>
        </authorList>
    </citation>
    <scope>NUCLEOTIDE SEQUENCE [LARGE SCALE GENOMIC DNA]</scope>
    <source>
        <strain evidence="4 5">MPMI6</strain>
    </source>
</reference>
<accession>A0ABS3VKA3</accession>